<keyword evidence="2" id="KW-1185">Reference proteome</keyword>
<gene>
    <name evidence="1" type="ORF">NTEN_LOCUS11370</name>
</gene>
<sequence length="61" mass="6830">MELFSARAPPSCLPSAPSWIYLYIRTLASADAYSAGKRRRQCLPSGFAVSAFTNQRYSLHF</sequence>
<dbReference type="Proteomes" id="UP000479000">
    <property type="component" value="Unassembled WGS sequence"/>
</dbReference>
<name>A0A6H5GR68_9HEMI</name>
<dbReference type="EMBL" id="CADCXU010016802">
    <property type="protein sequence ID" value="CAB0005893.1"/>
    <property type="molecule type" value="Genomic_DNA"/>
</dbReference>
<protein>
    <submittedName>
        <fullName evidence="1">Uncharacterized protein</fullName>
    </submittedName>
</protein>
<feature type="non-terminal residue" evidence="1">
    <location>
        <position position="61"/>
    </location>
</feature>
<reference evidence="1 2" key="1">
    <citation type="submission" date="2020-02" db="EMBL/GenBank/DDBJ databases">
        <authorList>
            <person name="Ferguson B K."/>
        </authorList>
    </citation>
    <scope>NUCLEOTIDE SEQUENCE [LARGE SCALE GENOMIC DNA]</scope>
</reference>
<organism evidence="1 2">
    <name type="scientific">Nesidiocoris tenuis</name>
    <dbReference type="NCBI Taxonomy" id="355587"/>
    <lineage>
        <taxon>Eukaryota</taxon>
        <taxon>Metazoa</taxon>
        <taxon>Ecdysozoa</taxon>
        <taxon>Arthropoda</taxon>
        <taxon>Hexapoda</taxon>
        <taxon>Insecta</taxon>
        <taxon>Pterygota</taxon>
        <taxon>Neoptera</taxon>
        <taxon>Paraneoptera</taxon>
        <taxon>Hemiptera</taxon>
        <taxon>Heteroptera</taxon>
        <taxon>Panheteroptera</taxon>
        <taxon>Cimicomorpha</taxon>
        <taxon>Miridae</taxon>
        <taxon>Dicyphina</taxon>
        <taxon>Nesidiocoris</taxon>
    </lineage>
</organism>
<dbReference type="AlphaFoldDB" id="A0A6H5GR68"/>
<evidence type="ECO:0000313" key="2">
    <source>
        <dbReference type="Proteomes" id="UP000479000"/>
    </source>
</evidence>
<accession>A0A6H5GR68</accession>
<evidence type="ECO:0000313" key="1">
    <source>
        <dbReference type="EMBL" id="CAB0005893.1"/>
    </source>
</evidence>
<proteinExistence type="predicted"/>